<evidence type="ECO:0000256" key="2">
    <source>
        <dbReference type="ARBA" id="ARBA00023033"/>
    </source>
</evidence>
<keyword evidence="1" id="KW-0560">Oxidoreductase</keyword>
<feature type="transmembrane region" description="Helical" evidence="4">
    <location>
        <begin position="25"/>
        <end position="44"/>
    </location>
</feature>
<keyword evidence="4" id="KW-0812">Transmembrane</keyword>
<dbReference type="Proteomes" id="UP000275267">
    <property type="component" value="Unassembled WGS sequence"/>
</dbReference>
<organism evidence="6 7">
    <name type="scientific">Panicum miliaceum</name>
    <name type="common">Proso millet</name>
    <name type="synonym">Broomcorn millet</name>
    <dbReference type="NCBI Taxonomy" id="4540"/>
    <lineage>
        <taxon>Eukaryota</taxon>
        <taxon>Viridiplantae</taxon>
        <taxon>Streptophyta</taxon>
        <taxon>Embryophyta</taxon>
        <taxon>Tracheophyta</taxon>
        <taxon>Spermatophyta</taxon>
        <taxon>Magnoliopsida</taxon>
        <taxon>Liliopsida</taxon>
        <taxon>Poales</taxon>
        <taxon>Poaceae</taxon>
        <taxon>PACMAD clade</taxon>
        <taxon>Panicoideae</taxon>
        <taxon>Panicodae</taxon>
        <taxon>Paniceae</taxon>
        <taxon>Panicinae</taxon>
        <taxon>Panicum</taxon>
        <taxon>Panicum sect. Panicum</taxon>
    </lineage>
</organism>
<dbReference type="PANTHER" id="PTHR45934">
    <property type="entry name" value="FAD/NAD(P)-BINDING OXIDOREDUCTASE FAMILY PROTEIN"/>
    <property type="match status" value="1"/>
</dbReference>
<dbReference type="InterPro" id="IPR036188">
    <property type="entry name" value="FAD/NAD-bd_sf"/>
</dbReference>
<feature type="domain" description="FAD-binding" evidence="5">
    <location>
        <begin position="28"/>
        <end position="344"/>
    </location>
</feature>
<dbReference type="STRING" id="4540.A0A3L6RTA6"/>
<evidence type="ECO:0000256" key="1">
    <source>
        <dbReference type="ARBA" id="ARBA00023002"/>
    </source>
</evidence>
<dbReference type="PANTHER" id="PTHR45934:SF26">
    <property type="entry name" value="FAD-BINDING DOMAIN-CONTAINING PROTEIN"/>
    <property type="match status" value="1"/>
</dbReference>
<evidence type="ECO:0000256" key="4">
    <source>
        <dbReference type="SAM" id="Phobius"/>
    </source>
</evidence>
<dbReference type="Gene3D" id="3.50.50.60">
    <property type="entry name" value="FAD/NAD(P)-binding domain"/>
    <property type="match status" value="1"/>
</dbReference>
<protein>
    <submittedName>
        <fullName evidence="6">Zeaxanthin epoxidase, chloroplastic-like</fullName>
    </submittedName>
</protein>
<proteinExistence type="inferred from homology"/>
<dbReference type="InterPro" id="IPR044560">
    <property type="entry name" value="MOase"/>
</dbReference>
<comment type="similarity">
    <text evidence="3">Belongs to the 3-hydroxybenzoate 6-hydroxylase family.</text>
</comment>
<evidence type="ECO:0000313" key="7">
    <source>
        <dbReference type="Proteomes" id="UP000275267"/>
    </source>
</evidence>
<evidence type="ECO:0000259" key="5">
    <source>
        <dbReference type="Pfam" id="PF01494"/>
    </source>
</evidence>
<dbReference type="PRINTS" id="PR00420">
    <property type="entry name" value="RNGMNOXGNASE"/>
</dbReference>
<dbReference type="EMBL" id="PQIB02000007">
    <property type="protein sequence ID" value="RLN08217.1"/>
    <property type="molecule type" value="Genomic_DNA"/>
</dbReference>
<evidence type="ECO:0000256" key="3">
    <source>
        <dbReference type="ARBA" id="ARBA00024018"/>
    </source>
</evidence>
<dbReference type="SUPFAM" id="SSF51905">
    <property type="entry name" value="FAD/NAD(P)-binding domain"/>
    <property type="match status" value="1"/>
</dbReference>
<comment type="caution">
    <text evidence="6">The sequence shown here is derived from an EMBL/GenBank/DDBJ whole genome shotgun (WGS) entry which is preliminary data.</text>
</comment>
<reference evidence="7" key="1">
    <citation type="journal article" date="2019" name="Nat. Commun.">
        <title>The genome of broomcorn millet.</title>
        <authorList>
            <person name="Zou C."/>
            <person name="Miki D."/>
            <person name="Li D."/>
            <person name="Tang Q."/>
            <person name="Xiao L."/>
            <person name="Rajput S."/>
            <person name="Deng P."/>
            <person name="Jia W."/>
            <person name="Huang R."/>
            <person name="Zhang M."/>
            <person name="Sun Y."/>
            <person name="Hu J."/>
            <person name="Fu X."/>
            <person name="Schnable P.S."/>
            <person name="Li F."/>
            <person name="Zhang H."/>
            <person name="Feng B."/>
            <person name="Zhu X."/>
            <person name="Liu R."/>
            <person name="Schnable J.C."/>
            <person name="Zhu J.-K."/>
            <person name="Zhang H."/>
        </authorList>
    </citation>
    <scope>NUCLEOTIDE SEQUENCE [LARGE SCALE GENOMIC DNA]</scope>
</reference>
<evidence type="ECO:0000313" key="6">
    <source>
        <dbReference type="EMBL" id="RLN08217.1"/>
    </source>
</evidence>
<keyword evidence="4" id="KW-0472">Membrane</keyword>
<dbReference type="AlphaFoldDB" id="A0A3L6RTA6"/>
<dbReference type="OrthoDB" id="759125at2759"/>
<name>A0A3L6RTA6_PANMI</name>
<keyword evidence="7" id="KW-1185">Reference proteome</keyword>
<accession>A0A3L6RTA6</accession>
<sequence>MQQPMQMRASFSGHQRRVGDMEEEVHGIVIVGGGICGLATALALHRKGIPSLVLEKSETLRSAGGSIGVHVNGWRVLEQLGIAPELRETADVVTEFHDVWQQEQGNKSVVVPVGGELRWLKRKDLIETMAKNIPSGAIRFGCHIAEIHPANPENRGAVLTTLDGSIIRAKALIGCDGSNSVVAKYLGLSPPRSASRMLLRGFTRYPHGHPFGPHFLRLRCKGLFVGRSPMTDNLVSFFVAFWHPGADATKDAGAMKAFLLEKLKGQCSDEIVEMIRDPDPASLIVLTRIWYRPPWQVMFSSFRRGTATVAGDAMHVMGSYIGQGGSAALEDALVLARSLSRAAEAAAAGGREPREEKIGAAMRAYVRERRLRVVRLSLESFSMGTLLATKSLLVKLACFAVVTLLGTNSLGHTHYDCGRL</sequence>
<dbReference type="InterPro" id="IPR002938">
    <property type="entry name" value="FAD-bd"/>
</dbReference>
<dbReference type="GO" id="GO:0004497">
    <property type="term" value="F:monooxygenase activity"/>
    <property type="evidence" value="ECO:0007669"/>
    <property type="project" value="UniProtKB-KW"/>
</dbReference>
<gene>
    <name evidence="6" type="ORF">C2845_PM11G08130</name>
</gene>
<keyword evidence="2" id="KW-0503">Monooxygenase</keyword>
<dbReference type="GO" id="GO:0071949">
    <property type="term" value="F:FAD binding"/>
    <property type="evidence" value="ECO:0007669"/>
    <property type="project" value="InterPro"/>
</dbReference>
<dbReference type="Pfam" id="PF01494">
    <property type="entry name" value="FAD_binding_3"/>
    <property type="match status" value="1"/>
</dbReference>
<keyword evidence="4" id="KW-1133">Transmembrane helix</keyword>